<comment type="function">
    <text evidence="10">Part of the ABC transporter complex MalEFGK involved in maltose/maltodextrin import. Probably responsible for the translocation of the substrate across the membrane.</text>
</comment>
<dbReference type="KEGG" id="cpy:Cphy_1880"/>
<feature type="domain" description="ABC transmembrane type-1" evidence="11">
    <location>
        <begin position="226"/>
        <end position="448"/>
    </location>
</feature>
<protein>
    <recommendedName>
        <fullName evidence="10">Maltose/maltodextrin transport system permease protein</fullName>
    </recommendedName>
</protein>
<dbReference type="GO" id="GO:0015423">
    <property type="term" value="F:ABC-type maltose transporter activity"/>
    <property type="evidence" value="ECO:0007669"/>
    <property type="project" value="TreeGrafter"/>
</dbReference>
<evidence type="ECO:0000256" key="6">
    <source>
        <dbReference type="ARBA" id="ARBA00022692"/>
    </source>
</evidence>
<dbReference type="GO" id="GO:1990060">
    <property type="term" value="C:maltose transport complex"/>
    <property type="evidence" value="ECO:0007669"/>
    <property type="project" value="TreeGrafter"/>
</dbReference>
<sequence length="462" mass="52120">MKNKKGNPILRLLHKFKWIGRAFRQGDALTRLSYVIMGLSNIGRGQIVKGLLYMLLEISFIFYMLVFGIHNFIGLGTLGTKKQEMVYNEAEGIFQTIRGDNSMLMLLAGVTTLFVILFFIIVWVTNVRSAIKVQQLKENRKKIPSFFSDVKSLFDSNIHKLLLAIPIFGLVLFTVVPLVYMILMAFTNYDINHQPPGNLFTWIGLENFRLMLLSKDTIAKTFWPVLGWTMIWAFFATFSCYFGGLLLAILINSKGIRGKGFWRTIFVVTIAVPSFVSLLIIRVMLAPHGALNILLEELGFITAKLPFFTNAAWARVTVIIVNLWVGIPHTMLITTGILTNIPADLYESAKIDGAGPVKTFVKITMPYMLFITTPYLITNFIANINNFNAIYFLTEGGPATLDYFKGAGKTDLLVTWLFKLTVDSKDYCYAATIGIMIFIISATLSLIVYRRTGAYKNEEGFQ</sequence>
<reference evidence="13" key="1">
    <citation type="submission" date="2007-11" db="EMBL/GenBank/DDBJ databases">
        <title>Complete genome sequence of Clostridium phytofermentans ISDg.</title>
        <authorList>
            <person name="Leschine S.B."/>
            <person name="Warnick T.A."/>
            <person name="Blanchard J.L."/>
            <person name="Schnell D.J."/>
            <person name="Petit E.L."/>
            <person name="LaTouf W.G."/>
            <person name="Copeland A."/>
            <person name="Lucas S."/>
            <person name="Lapidus A."/>
            <person name="Barry K."/>
            <person name="Glavina del Rio T."/>
            <person name="Dalin E."/>
            <person name="Tice H."/>
            <person name="Pitluck S."/>
            <person name="Kiss H."/>
            <person name="Brettin T."/>
            <person name="Bruce D."/>
            <person name="Detter J.C."/>
            <person name="Han C."/>
            <person name="Kuske C."/>
            <person name="Schmutz J."/>
            <person name="Larimer F."/>
            <person name="Land M."/>
            <person name="Hauser L."/>
            <person name="Kyrpides N."/>
            <person name="Kim E.A."/>
            <person name="Richardson P."/>
        </authorList>
    </citation>
    <scope>NUCLEOTIDE SEQUENCE [LARGE SCALE GENOMIC DNA]</scope>
    <source>
        <strain evidence="13">ATCC 700394 / DSM 18823 / ISDg</strain>
    </source>
</reference>
<dbReference type="PROSITE" id="PS50928">
    <property type="entry name" value="ABC_TM1"/>
    <property type="match status" value="1"/>
</dbReference>
<keyword evidence="13" id="KW-1185">Reference proteome</keyword>
<evidence type="ECO:0000256" key="8">
    <source>
        <dbReference type="ARBA" id="ARBA00023136"/>
    </source>
</evidence>
<evidence type="ECO:0000313" key="13">
    <source>
        <dbReference type="Proteomes" id="UP000000370"/>
    </source>
</evidence>
<dbReference type="Pfam" id="PF00528">
    <property type="entry name" value="BPD_transp_1"/>
    <property type="match status" value="1"/>
</dbReference>
<evidence type="ECO:0000256" key="2">
    <source>
        <dbReference type="ARBA" id="ARBA00009047"/>
    </source>
</evidence>
<evidence type="ECO:0000256" key="9">
    <source>
        <dbReference type="RuleBase" id="RU363032"/>
    </source>
</evidence>
<dbReference type="Gene3D" id="1.10.3720.10">
    <property type="entry name" value="MetI-like"/>
    <property type="match status" value="1"/>
</dbReference>
<organism evidence="12 13">
    <name type="scientific">Lachnoclostridium phytofermentans (strain ATCC 700394 / DSM 18823 / ISDg)</name>
    <name type="common">Clostridium phytofermentans</name>
    <dbReference type="NCBI Taxonomy" id="357809"/>
    <lineage>
        <taxon>Bacteria</taxon>
        <taxon>Bacillati</taxon>
        <taxon>Bacillota</taxon>
        <taxon>Clostridia</taxon>
        <taxon>Lachnospirales</taxon>
        <taxon>Lachnospiraceae</taxon>
    </lineage>
</organism>
<feature type="transmembrane region" description="Helical" evidence="9">
    <location>
        <begin position="103"/>
        <end position="124"/>
    </location>
</feature>
<dbReference type="RefSeq" id="WP_012199903.1">
    <property type="nucleotide sequence ID" value="NC_010001.1"/>
</dbReference>
<dbReference type="eggNOG" id="COG1175">
    <property type="taxonomic scope" value="Bacteria"/>
</dbReference>
<dbReference type="PANTHER" id="PTHR47314">
    <property type="entry name" value="MALTOSE/MALTODEXTRIN TRANSPORT SYSTEM PERMEASE PROTEIN MALF"/>
    <property type="match status" value="1"/>
</dbReference>
<accession>A9KT38</accession>
<comment type="caution">
    <text evidence="10">Lacks conserved residue(s) required for the propagation of feature annotation.</text>
</comment>
<evidence type="ECO:0000256" key="3">
    <source>
        <dbReference type="ARBA" id="ARBA00022448"/>
    </source>
</evidence>
<evidence type="ECO:0000256" key="7">
    <source>
        <dbReference type="ARBA" id="ARBA00022989"/>
    </source>
</evidence>
<dbReference type="InterPro" id="IPR000515">
    <property type="entry name" value="MetI-like"/>
</dbReference>
<dbReference type="SUPFAM" id="SSF161098">
    <property type="entry name" value="MetI-like"/>
    <property type="match status" value="1"/>
</dbReference>
<keyword evidence="8 9" id="KW-0472">Membrane</keyword>
<keyword evidence="7 9" id="KW-1133">Transmembrane helix</keyword>
<feature type="transmembrane region" description="Helical" evidence="9">
    <location>
        <begin position="230"/>
        <end position="252"/>
    </location>
</feature>
<dbReference type="HOGENOM" id="CLU_016047_0_3_9"/>
<dbReference type="GO" id="GO:0042956">
    <property type="term" value="P:maltodextrin transmembrane transport"/>
    <property type="evidence" value="ECO:0007669"/>
    <property type="project" value="TreeGrafter"/>
</dbReference>
<evidence type="ECO:0000313" key="12">
    <source>
        <dbReference type="EMBL" id="ABX42249.1"/>
    </source>
</evidence>
<comment type="subcellular location">
    <subcellularLocation>
        <location evidence="1 9">Cell membrane</location>
        <topology evidence="1 9">Multi-pass membrane protein</topology>
    </subcellularLocation>
</comment>
<keyword evidence="5 10" id="KW-0762">Sugar transport</keyword>
<keyword evidence="12" id="KW-0456">Lyase</keyword>
<evidence type="ECO:0000256" key="1">
    <source>
        <dbReference type="ARBA" id="ARBA00004651"/>
    </source>
</evidence>
<gene>
    <name evidence="12" type="ordered locus">Cphy_1880</name>
</gene>
<dbReference type="EMBL" id="CP000885">
    <property type="protein sequence ID" value="ABX42249.1"/>
    <property type="molecule type" value="Genomic_DNA"/>
</dbReference>
<feature type="transmembrane region" description="Helical" evidence="9">
    <location>
        <begin position="264"/>
        <end position="285"/>
    </location>
</feature>
<comment type="similarity">
    <text evidence="2 10">Belongs to the binding-protein-dependent transport system permease family. MalFG subfamily.</text>
</comment>
<dbReference type="Proteomes" id="UP000000370">
    <property type="component" value="Chromosome"/>
</dbReference>
<dbReference type="GO" id="GO:0016829">
    <property type="term" value="F:lyase activity"/>
    <property type="evidence" value="ECO:0007669"/>
    <property type="project" value="UniProtKB-KW"/>
</dbReference>
<evidence type="ECO:0000256" key="10">
    <source>
        <dbReference type="RuleBase" id="RU367050"/>
    </source>
</evidence>
<dbReference type="CDD" id="cd06261">
    <property type="entry name" value="TM_PBP2"/>
    <property type="match status" value="1"/>
</dbReference>
<keyword evidence="4 10" id="KW-1003">Cell membrane</keyword>
<dbReference type="STRING" id="357809.Cphy_1880"/>
<evidence type="ECO:0000259" key="11">
    <source>
        <dbReference type="PROSITE" id="PS50928"/>
    </source>
</evidence>
<feature type="transmembrane region" description="Helical" evidence="9">
    <location>
        <begin position="51"/>
        <end position="73"/>
    </location>
</feature>
<dbReference type="AlphaFoldDB" id="A9KT38"/>
<dbReference type="OrthoDB" id="9778687at2"/>
<proteinExistence type="inferred from homology"/>
<name>A9KT38_LACP7</name>
<keyword evidence="6 9" id="KW-0812">Transmembrane</keyword>
<dbReference type="PANTHER" id="PTHR47314:SF1">
    <property type="entry name" value="MALTOSE_MALTODEXTRIN TRANSPORT SYSTEM PERMEASE PROTEIN MALF"/>
    <property type="match status" value="1"/>
</dbReference>
<evidence type="ECO:0000256" key="4">
    <source>
        <dbReference type="ARBA" id="ARBA00022475"/>
    </source>
</evidence>
<keyword evidence="3 9" id="KW-0813">Transport</keyword>
<dbReference type="InterPro" id="IPR035906">
    <property type="entry name" value="MetI-like_sf"/>
</dbReference>
<feature type="transmembrane region" description="Helical" evidence="9">
    <location>
        <begin position="161"/>
        <end position="186"/>
    </location>
</feature>
<evidence type="ECO:0000256" key="5">
    <source>
        <dbReference type="ARBA" id="ARBA00022597"/>
    </source>
</evidence>
<feature type="transmembrane region" description="Helical" evidence="9">
    <location>
        <begin position="427"/>
        <end position="449"/>
    </location>
</feature>